<evidence type="ECO:0000313" key="2">
    <source>
        <dbReference type="Proteomes" id="UP000308600"/>
    </source>
</evidence>
<name>A0ACD3B119_9AGAR</name>
<protein>
    <submittedName>
        <fullName evidence="1">Uncharacterized protein</fullName>
    </submittedName>
</protein>
<accession>A0ACD3B119</accession>
<proteinExistence type="predicted"/>
<reference evidence="1 2" key="1">
    <citation type="journal article" date="2019" name="Nat. Ecol. Evol.">
        <title>Megaphylogeny resolves global patterns of mushroom evolution.</title>
        <authorList>
            <person name="Varga T."/>
            <person name="Krizsan K."/>
            <person name="Foldi C."/>
            <person name="Dima B."/>
            <person name="Sanchez-Garcia M."/>
            <person name="Sanchez-Ramirez S."/>
            <person name="Szollosi G.J."/>
            <person name="Szarkandi J.G."/>
            <person name="Papp V."/>
            <person name="Albert L."/>
            <person name="Andreopoulos W."/>
            <person name="Angelini C."/>
            <person name="Antonin V."/>
            <person name="Barry K.W."/>
            <person name="Bougher N.L."/>
            <person name="Buchanan P."/>
            <person name="Buyck B."/>
            <person name="Bense V."/>
            <person name="Catcheside P."/>
            <person name="Chovatia M."/>
            <person name="Cooper J."/>
            <person name="Damon W."/>
            <person name="Desjardin D."/>
            <person name="Finy P."/>
            <person name="Geml J."/>
            <person name="Haridas S."/>
            <person name="Hughes K."/>
            <person name="Justo A."/>
            <person name="Karasinski D."/>
            <person name="Kautmanova I."/>
            <person name="Kiss B."/>
            <person name="Kocsube S."/>
            <person name="Kotiranta H."/>
            <person name="LaButti K.M."/>
            <person name="Lechner B.E."/>
            <person name="Liimatainen K."/>
            <person name="Lipzen A."/>
            <person name="Lukacs Z."/>
            <person name="Mihaltcheva S."/>
            <person name="Morgado L.N."/>
            <person name="Niskanen T."/>
            <person name="Noordeloos M.E."/>
            <person name="Ohm R.A."/>
            <person name="Ortiz-Santana B."/>
            <person name="Ovrebo C."/>
            <person name="Racz N."/>
            <person name="Riley R."/>
            <person name="Savchenko A."/>
            <person name="Shiryaev A."/>
            <person name="Soop K."/>
            <person name="Spirin V."/>
            <person name="Szebenyi C."/>
            <person name="Tomsovsky M."/>
            <person name="Tulloss R.E."/>
            <person name="Uehling J."/>
            <person name="Grigoriev I.V."/>
            <person name="Vagvolgyi C."/>
            <person name="Papp T."/>
            <person name="Martin F.M."/>
            <person name="Miettinen O."/>
            <person name="Hibbett D.S."/>
            <person name="Nagy L.G."/>
        </authorList>
    </citation>
    <scope>NUCLEOTIDE SEQUENCE [LARGE SCALE GENOMIC DNA]</scope>
    <source>
        <strain evidence="1 2">NL-1719</strain>
    </source>
</reference>
<dbReference type="EMBL" id="ML208297">
    <property type="protein sequence ID" value="TFK71481.1"/>
    <property type="molecule type" value="Genomic_DNA"/>
</dbReference>
<sequence>MSPWISEARSETAAPATASSSHAALIAIIVPMVVISLIFMISGLVWWRMRRRQGASANTRLPTTHRNPEGGVSPPPYSRQSALHEMTLLSTRVATRADPVPLPSGVPPNEDASQFASPNPGSVVLEWDSELQTQRAELSLSGIVGNLQRQIDELQRENQRIRTELSVRGPGDITSAVEIPQDESK</sequence>
<evidence type="ECO:0000313" key="1">
    <source>
        <dbReference type="EMBL" id="TFK71481.1"/>
    </source>
</evidence>
<keyword evidence="2" id="KW-1185">Reference proteome</keyword>
<dbReference type="Proteomes" id="UP000308600">
    <property type="component" value="Unassembled WGS sequence"/>
</dbReference>
<organism evidence="1 2">
    <name type="scientific">Pluteus cervinus</name>
    <dbReference type="NCBI Taxonomy" id="181527"/>
    <lineage>
        <taxon>Eukaryota</taxon>
        <taxon>Fungi</taxon>
        <taxon>Dikarya</taxon>
        <taxon>Basidiomycota</taxon>
        <taxon>Agaricomycotina</taxon>
        <taxon>Agaricomycetes</taxon>
        <taxon>Agaricomycetidae</taxon>
        <taxon>Agaricales</taxon>
        <taxon>Pluteineae</taxon>
        <taxon>Pluteaceae</taxon>
        <taxon>Pluteus</taxon>
    </lineage>
</organism>
<gene>
    <name evidence="1" type="ORF">BDN72DRAFT_958042</name>
</gene>